<organism evidence="2 3">
    <name type="scientific">Araneus ventricosus</name>
    <name type="common">Orbweaver spider</name>
    <name type="synonym">Epeira ventricosa</name>
    <dbReference type="NCBI Taxonomy" id="182803"/>
    <lineage>
        <taxon>Eukaryota</taxon>
        <taxon>Metazoa</taxon>
        <taxon>Ecdysozoa</taxon>
        <taxon>Arthropoda</taxon>
        <taxon>Chelicerata</taxon>
        <taxon>Arachnida</taxon>
        <taxon>Araneae</taxon>
        <taxon>Araneomorphae</taxon>
        <taxon>Entelegynae</taxon>
        <taxon>Araneoidea</taxon>
        <taxon>Araneidae</taxon>
        <taxon>Araneus</taxon>
    </lineage>
</organism>
<dbReference type="OrthoDB" id="6435233at2759"/>
<gene>
    <name evidence="2" type="ORF">AVEN_46132_1</name>
</gene>
<evidence type="ECO:0000313" key="2">
    <source>
        <dbReference type="EMBL" id="GBM12639.1"/>
    </source>
</evidence>
<sequence>MWQSDKKGKSYAHGHTVSEVSGFVGASQRTIQRVYKQWCNTRGHETRRQNCGRKKILTERDQRRVSWLVNQNRFQTGQELLQSVNECPFQPVSERTLRTVHCDGTVYCELNIATEHWKLYAMRIWSRVPRKRLLLSQAHKAARLQCLENTECGQQLTGGM</sequence>
<dbReference type="SUPFAM" id="SSF46689">
    <property type="entry name" value="Homeodomain-like"/>
    <property type="match status" value="1"/>
</dbReference>
<accession>A0A4Y2D8T7</accession>
<dbReference type="EMBL" id="BGPR01000317">
    <property type="protein sequence ID" value="GBM12639.1"/>
    <property type="molecule type" value="Genomic_DNA"/>
</dbReference>
<evidence type="ECO:0008006" key="4">
    <source>
        <dbReference type="Google" id="ProtNLM"/>
    </source>
</evidence>
<proteinExistence type="predicted"/>
<keyword evidence="3" id="KW-1185">Reference proteome</keyword>
<reference evidence="2 3" key="1">
    <citation type="journal article" date="2019" name="Sci. Rep.">
        <title>Orb-weaving spider Araneus ventricosus genome elucidates the spidroin gene catalogue.</title>
        <authorList>
            <person name="Kono N."/>
            <person name="Nakamura H."/>
            <person name="Ohtoshi R."/>
            <person name="Moran D.A.P."/>
            <person name="Shinohara A."/>
            <person name="Yoshida Y."/>
            <person name="Fujiwara M."/>
            <person name="Mori M."/>
            <person name="Tomita M."/>
            <person name="Arakawa K."/>
        </authorList>
    </citation>
    <scope>NUCLEOTIDE SEQUENCE [LARGE SCALE GENOMIC DNA]</scope>
</reference>
<dbReference type="AlphaFoldDB" id="A0A4Y2D8T7"/>
<protein>
    <recommendedName>
        <fullName evidence="4">Transposase Tc1-like domain-containing protein</fullName>
    </recommendedName>
</protein>
<comment type="caution">
    <text evidence="2">The sequence shown here is derived from an EMBL/GenBank/DDBJ whole genome shotgun (WGS) entry which is preliminary data.</text>
</comment>
<evidence type="ECO:0000313" key="3">
    <source>
        <dbReference type="Proteomes" id="UP000499080"/>
    </source>
</evidence>
<dbReference type="GO" id="GO:0005634">
    <property type="term" value="C:nucleus"/>
    <property type="evidence" value="ECO:0007669"/>
    <property type="project" value="UniProtKB-SubCell"/>
</dbReference>
<dbReference type="InterPro" id="IPR009057">
    <property type="entry name" value="Homeodomain-like_sf"/>
</dbReference>
<comment type="subcellular location">
    <subcellularLocation>
        <location evidence="1">Nucleus</location>
    </subcellularLocation>
</comment>
<evidence type="ECO:0000256" key="1">
    <source>
        <dbReference type="ARBA" id="ARBA00004123"/>
    </source>
</evidence>
<name>A0A4Y2D8T7_ARAVE</name>
<dbReference type="Proteomes" id="UP000499080">
    <property type="component" value="Unassembled WGS sequence"/>
</dbReference>